<dbReference type="EMBL" id="ML976153">
    <property type="protein sequence ID" value="KAF1937114.1"/>
    <property type="molecule type" value="Genomic_DNA"/>
</dbReference>
<dbReference type="InterPro" id="IPR001128">
    <property type="entry name" value="Cyt_P450"/>
</dbReference>
<dbReference type="OrthoDB" id="1470350at2759"/>
<dbReference type="GO" id="GO:0005506">
    <property type="term" value="F:iron ion binding"/>
    <property type="evidence" value="ECO:0007669"/>
    <property type="project" value="InterPro"/>
</dbReference>
<keyword evidence="3" id="KW-0472">Membrane</keyword>
<evidence type="ECO:0000256" key="1">
    <source>
        <dbReference type="ARBA" id="ARBA00010617"/>
    </source>
</evidence>
<accession>A0A6A5SC26</accession>
<evidence type="ECO:0000256" key="3">
    <source>
        <dbReference type="SAM" id="Phobius"/>
    </source>
</evidence>
<comment type="similarity">
    <text evidence="1">Belongs to the cytochrome P450 family.</text>
</comment>
<feature type="binding site" description="axial binding residue" evidence="2">
    <location>
        <position position="449"/>
    </location>
    <ligand>
        <name>heme</name>
        <dbReference type="ChEBI" id="CHEBI:30413"/>
    </ligand>
    <ligandPart>
        <name>Fe</name>
        <dbReference type="ChEBI" id="CHEBI:18248"/>
    </ligandPart>
</feature>
<gene>
    <name evidence="4" type="ORF">EJ02DRAFT_438088</name>
</gene>
<organism evidence="4 5">
    <name type="scientific">Clathrospora elynae</name>
    <dbReference type="NCBI Taxonomy" id="706981"/>
    <lineage>
        <taxon>Eukaryota</taxon>
        <taxon>Fungi</taxon>
        <taxon>Dikarya</taxon>
        <taxon>Ascomycota</taxon>
        <taxon>Pezizomycotina</taxon>
        <taxon>Dothideomycetes</taxon>
        <taxon>Pleosporomycetidae</taxon>
        <taxon>Pleosporales</taxon>
        <taxon>Diademaceae</taxon>
        <taxon>Clathrospora</taxon>
    </lineage>
</organism>
<dbReference type="PANTHER" id="PTHR24305">
    <property type="entry name" value="CYTOCHROME P450"/>
    <property type="match status" value="1"/>
</dbReference>
<keyword evidence="3" id="KW-1133">Transmembrane helix</keyword>
<evidence type="ECO:0000313" key="5">
    <source>
        <dbReference type="Proteomes" id="UP000800038"/>
    </source>
</evidence>
<dbReference type="PRINTS" id="PR00463">
    <property type="entry name" value="EP450I"/>
</dbReference>
<dbReference type="PANTHER" id="PTHR24305:SF166">
    <property type="entry name" value="CYTOCHROME P450 12A4, MITOCHONDRIAL-RELATED"/>
    <property type="match status" value="1"/>
</dbReference>
<dbReference type="GO" id="GO:0004497">
    <property type="term" value="F:monooxygenase activity"/>
    <property type="evidence" value="ECO:0007669"/>
    <property type="project" value="InterPro"/>
</dbReference>
<dbReference type="CDD" id="cd11058">
    <property type="entry name" value="CYP60B-like"/>
    <property type="match status" value="1"/>
</dbReference>
<feature type="transmembrane region" description="Helical" evidence="3">
    <location>
        <begin position="15"/>
        <end position="35"/>
    </location>
</feature>
<dbReference type="InterPro" id="IPR036396">
    <property type="entry name" value="Cyt_P450_sf"/>
</dbReference>
<reference evidence="4" key="1">
    <citation type="journal article" date="2020" name="Stud. Mycol.">
        <title>101 Dothideomycetes genomes: a test case for predicting lifestyles and emergence of pathogens.</title>
        <authorList>
            <person name="Haridas S."/>
            <person name="Albert R."/>
            <person name="Binder M."/>
            <person name="Bloem J."/>
            <person name="Labutti K."/>
            <person name="Salamov A."/>
            <person name="Andreopoulos B."/>
            <person name="Baker S."/>
            <person name="Barry K."/>
            <person name="Bills G."/>
            <person name="Bluhm B."/>
            <person name="Cannon C."/>
            <person name="Castanera R."/>
            <person name="Culley D."/>
            <person name="Daum C."/>
            <person name="Ezra D."/>
            <person name="Gonzalez J."/>
            <person name="Henrissat B."/>
            <person name="Kuo A."/>
            <person name="Liang C."/>
            <person name="Lipzen A."/>
            <person name="Lutzoni F."/>
            <person name="Magnuson J."/>
            <person name="Mondo S."/>
            <person name="Nolan M."/>
            <person name="Ohm R."/>
            <person name="Pangilinan J."/>
            <person name="Park H.-J."/>
            <person name="Ramirez L."/>
            <person name="Alfaro M."/>
            <person name="Sun H."/>
            <person name="Tritt A."/>
            <person name="Yoshinaga Y."/>
            <person name="Zwiers L.-H."/>
            <person name="Turgeon B."/>
            <person name="Goodwin S."/>
            <person name="Spatafora J."/>
            <person name="Crous P."/>
            <person name="Grigoriev I."/>
        </authorList>
    </citation>
    <scope>NUCLEOTIDE SEQUENCE</scope>
    <source>
        <strain evidence="4">CBS 161.51</strain>
    </source>
</reference>
<dbReference type="Proteomes" id="UP000800038">
    <property type="component" value="Unassembled WGS sequence"/>
</dbReference>
<dbReference type="GO" id="GO:0016705">
    <property type="term" value="F:oxidoreductase activity, acting on paired donors, with incorporation or reduction of molecular oxygen"/>
    <property type="evidence" value="ECO:0007669"/>
    <property type="project" value="InterPro"/>
</dbReference>
<dbReference type="Pfam" id="PF00067">
    <property type="entry name" value="p450"/>
    <property type="match status" value="1"/>
</dbReference>
<evidence type="ECO:0000313" key="4">
    <source>
        <dbReference type="EMBL" id="KAF1937114.1"/>
    </source>
</evidence>
<dbReference type="InterPro" id="IPR002401">
    <property type="entry name" value="Cyt_P450_E_grp-I"/>
</dbReference>
<dbReference type="GO" id="GO:0020037">
    <property type="term" value="F:heme binding"/>
    <property type="evidence" value="ECO:0007669"/>
    <property type="project" value="InterPro"/>
</dbReference>
<keyword evidence="5" id="KW-1185">Reference proteome</keyword>
<comment type="cofactor">
    <cofactor evidence="2">
        <name>heme</name>
        <dbReference type="ChEBI" id="CHEBI:30413"/>
    </cofactor>
</comment>
<dbReference type="SUPFAM" id="SSF48264">
    <property type="entry name" value="Cytochrome P450"/>
    <property type="match status" value="1"/>
</dbReference>
<keyword evidence="2" id="KW-0408">Iron</keyword>
<dbReference type="AlphaFoldDB" id="A0A6A5SC26"/>
<keyword evidence="2" id="KW-0479">Metal-binding</keyword>
<proteinExistence type="inferred from homology"/>
<protein>
    <submittedName>
        <fullName evidence="4">Cytochrome P450</fullName>
    </submittedName>
</protein>
<name>A0A6A5SC26_9PLEO</name>
<sequence length="510" mass="59042">MAVDWKQLVMLPARVHPVVLLLSLLCASVFLYGFYNAFMHPLRKYPGPLLWRSFRIPYVISTQRGELHKRLKDFHAKYGTIVRVAPNELSYADSRAWKDIYANRPGHLPFQRNRTWFKKMHLDEPYSILGYDELSHAKQRRAFANSFSEKSLRDQAPVVERYVNLFMTQLEAPMAGRQWTAKTVNFEKWFNFLTFDLAGDLTFGQSFDCLKNGKAHFWVEITQDFGKGLAFIASVNQYPPIHKLLRYIIPKHIMQRSLDHRQMSFEKARERLALQVDRPDWVTPTLKYCAQKDQLTEKEWEINLLVIAFAGSETIASAMTAILRELMQHKGALYRLTQEIRGAFEKESDIKIASTNNLAYLNAVINEGLRLDPPVVIGIPRVVPEGGDTVCGQWVPGGTYVALNQYSANRQAYNFRSPNSFIPERFINPDPKVDNMALFQPFLVGRHSCIGMKLAISEMRVILAQLLWTFDIELADENDRWDWGEQDTYILWDKKPLNVIIRHAGKLRNK</sequence>
<keyword evidence="2" id="KW-0349">Heme</keyword>
<dbReference type="PRINTS" id="PR00385">
    <property type="entry name" value="P450"/>
</dbReference>
<evidence type="ECO:0000256" key="2">
    <source>
        <dbReference type="PIRSR" id="PIRSR602401-1"/>
    </source>
</evidence>
<keyword evidence="3" id="KW-0812">Transmembrane</keyword>
<dbReference type="InterPro" id="IPR050121">
    <property type="entry name" value="Cytochrome_P450_monoxygenase"/>
</dbReference>
<dbReference type="Gene3D" id="1.10.630.10">
    <property type="entry name" value="Cytochrome P450"/>
    <property type="match status" value="1"/>
</dbReference>